<evidence type="ECO:0000259" key="5">
    <source>
        <dbReference type="Pfam" id="PF13361"/>
    </source>
</evidence>
<evidence type="ECO:0000256" key="1">
    <source>
        <dbReference type="ARBA" id="ARBA00022741"/>
    </source>
</evidence>
<dbReference type="AlphaFoldDB" id="A0A1Y1ILR6"/>
<dbReference type="InterPro" id="IPR000212">
    <property type="entry name" value="DNA_helicase_UvrD/REP"/>
</dbReference>
<dbReference type="CDD" id="cd17932">
    <property type="entry name" value="DEXQc_UvrD"/>
    <property type="match status" value="1"/>
</dbReference>
<dbReference type="InterPro" id="IPR014017">
    <property type="entry name" value="DNA_helicase_UvrD-like_C"/>
</dbReference>
<dbReference type="EMBL" id="DF237583">
    <property type="protein sequence ID" value="GAQ90389.1"/>
    <property type="molecule type" value="Genomic_DNA"/>
</dbReference>
<keyword evidence="3 6" id="KW-0347">Helicase</keyword>
<dbReference type="PANTHER" id="PTHR11070:SF2">
    <property type="entry name" value="ATP-DEPENDENT DNA HELICASE SRS2"/>
    <property type="match status" value="1"/>
</dbReference>
<evidence type="ECO:0000256" key="2">
    <source>
        <dbReference type="ARBA" id="ARBA00022801"/>
    </source>
</evidence>
<dbReference type="GO" id="GO:0043138">
    <property type="term" value="F:3'-5' DNA helicase activity"/>
    <property type="evidence" value="ECO:0000318"/>
    <property type="project" value="GO_Central"/>
</dbReference>
<evidence type="ECO:0000256" key="4">
    <source>
        <dbReference type="ARBA" id="ARBA00022840"/>
    </source>
</evidence>
<dbReference type="GO" id="GO:0005634">
    <property type="term" value="C:nucleus"/>
    <property type="evidence" value="ECO:0000318"/>
    <property type="project" value="GO_Central"/>
</dbReference>
<dbReference type="Gene3D" id="3.40.50.300">
    <property type="entry name" value="P-loop containing nucleotide triphosphate hydrolases"/>
    <property type="match status" value="2"/>
</dbReference>
<keyword evidence="1" id="KW-0547">Nucleotide-binding</keyword>
<evidence type="ECO:0000313" key="6">
    <source>
        <dbReference type="EMBL" id="GAQ90389.1"/>
    </source>
</evidence>
<reference evidence="6 7" key="1">
    <citation type="journal article" date="2014" name="Nat. Commun.">
        <title>Klebsormidium flaccidum genome reveals primary factors for plant terrestrial adaptation.</title>
        <authorList>
            <person name="Hori K."/>
            <person name="Maruyama F."/>
            <person name="Fujisawa T."/>
            <person name="Togashi T."/>
            <person name="Yamamoto N."/>
            <person name="Seo M."/>
            <person name="Sato S."/>
            <person name="Yamada T."/>
            <person name="Mori H."/>
            <person name="Tajima N."/>
            <person name="Moriyama T."/>
            <person name="Ikeuchi M."/>
            <person name="Watanabe M."/>
            <person name="Wada H."/>
            <person name="Kobayashi K."/>
            <person name="Saito M."/>
            <person name="Masuda T."/>
            <person name="Sasaki-Sekimoto Y."/>
            <person name="Mashiguchi K."/>
            <person name="Awai K."/>
            <person name="Shimojima M."/>
            <person name="Masuda S."/>
            <person name="Iwai M."/>
            <person name="Nobusawa T."/>
            <person name="Narise T."/>
            <person name="Kondo S."/>
            <person name="Saito H."/>
            <person name="Sato R."/>
            <person name="Murakawa M."/>
            <person name="Ihara Y."/>
            <person name="Oshima-Yamada Y."/>
            <person name="Ohtaka K."/>
            <person name="Satoh M."/>
            <person name="Sonobe K."/>
            <person name="Ishii M."/>
            <person name="Ohtani R."/>
            <person name="Kanamori-Sato M."/>
            <person name="Honoki R."/>
            <person name="Miyazaki D."/>
            <person name="Mochizuki H."/>
            <person name="Umetsu J."/>
            <person name="Higashi K."/>
            <person name="Shibata D."/>
            <person name="Kamiya Y."/>
            <person name="Sato N."/>
            <person name="Nakamura Y."/>
            <person name="Tabata S."/>
            <person name="Ida S."/>
            <person name="Kurokawa K."/>
            <person name="Ohta H."/>
        </authorList>
    </citation>
    <scope>NUCLEOTIDE SEQUENCE [LARGE SCALE GENOMIC DNA]</scope>
    <source>
        <strain evidence="6 7">NIES-2285</strain>
    </source>
</reference>
<dbReference type="GO" id="GO:0003677">
    <property type="term" value="F:DNA binding"/>
    <property type="evidence" value="ECO:0007669"/>
    <property type="project" value="InterPro"/>
</dbReference>
<accession>A0A1Y1ILR6</accession>
<dbReference type="PANTHER" id="PTHR11070">
    <property type="entry name" value="UVRD / RECB / PCRA DNA HELICASE FAMILY MEMBER"/>
    <property type="match status" value="1"/>
</dbReference>
<protein>
    <submittedName>
        <fullName evidence="6">DNA helicase II</fullName>
    </submittedName>
</protein>
<dbReference type="OMA" id="HITIMEK"/>
<sequence length="805" mass="90236">MPLDNEQMQVVEAPINCHIRVLSTPGGGKSSVLVARVVHLIEHCHEDASCMRIMSFSRQSAAEVASRLPEGVRCSTIHSFCSELSFRLEPTFEDPERCLIGAERLAADEEDAARELFSPDEFLFRLRDLLTAGKCKHDDVDGLRFLFVDEMQDLCPVQFDVIRLLSELFGVRVFGVGDRNQNIYGFRSSDARFLDEMEKLPSHECISFELTRNYRSLPPIISFSNALVEGRKRMVAARSAELEAAPTLTCFEHQGQELSWVVEHVCKRPAGDLAVIARTRREVFLLAHKLVERGVPNKVIVTEGDSAKLLKDSESVSLCTMHGSKGLEWPVVYLVGLNDRHNKSLLTKVEQEQEDNLLFVATTRARDELHITSPYGTVSRVISRVPRDLFLSTPPDKSRGVVKPRFSEGGRDPYVRSDRSVSSFVQYCSGALYQQMKDGGLLPRRFPGARIERLHAAHPFPKAFEDSKALYGSIVERVIFKQVDKQVRERAIRAGGSSDLLHMRSQDSHASRCFLYVRTDRLTWDTRAATEEELRVQKDALASEFGLTAEHVREYDIRSQPAYVGSKGVLYAQHADEAHARAFDGRIRGIRESYKRYIKNDVDLGTEEGLRVISDVATCAHICSAPARTHLLFKRPACGSLDMDSNLGLLQQTAKVVRKPLGPHFDKHPPQVITSPPDIAKSPYMLRTFGVATDLDISIEAVKGICDLVIGTTMVEIKASMEPGGVQIGWVLQALLYAALARERGLDIQEIAIYNPLKGFLWRAPISEWTKGPELLRLVAEETSSQPIRELIPRYANMALDLCKN</sequence>
<keyword evidence="7" id="KW-1185">Reference proteome</keyword>
<dbReference type="STRING" id="105231.A0A1Y1ILR6"/>
<keyword evidence="2" id="KW-0378">Hydrolase</keyword>
<dbReference type="GO" id="GO:0016787">
    <property type="term" value="F:hydrolase activity"/>
    <property type="evidence" value="ECO:0007669"/>
    <property type="project" value="UniProtKB-KW"/>
</dbReference>
<dbReference type="InterPro" id="IPR027417">
    <property type="entry name" value="P-loop_NTPase"/>
</dbReference>
<dbReference type="Proteomes" id="UP000054558">
    <property type="component" value="Unassembled WGS sequence"/>
</dbReference>
<evidence type="ECO:0000256" key="3">
    <source>
        <dbReference type="ARBA" id="ARBA00022806"/>
    </source>
</evidence>
<dbReference type="GO" id="GO:0000725">
    <property type="term" value="P:recombinational repair"/>
    <property type="evidence" value="ECO:0000318"/>
    <property type="project" value="GO_Central"/>
</dbReference>
<gene>
    <name evidence="6" type="ORF">KFL_006340080</name>
</gene>
<dbReference type="SUPFAM" id="SSF52540">
    <property type="entry name" value="P-loop containing nucleoside triphosphate hydrolases"/>
    <property type="match status" value="1"/>
</dbReference>
<organism evidence="6 7">
    <name type="scientific">Klebsormidium nitens</name>
    <name type="common">Green alga</name>
    <name type="synonym">Ulothrix nitens</name>
    <dbReference type="NCBI Taxonomy" id="105231"/>
    <lineage>
        <taxon>Eukaryota</taxon>
        <taxon>Viridiplantae</taxon>
        <taxon>Streptophyta</taxon>
        <taxon>Klebsormidiophyceae</taxon>
        <taxon>Klebsormidiales</taxon>
        <taxon>Klebsormidiaceae</taxon>
        <taxon>Klebsormidium</taxon>
    </lineage>
</organism>
<keyword evidence="4" id="KW-0067">ATP-binding</keyword>
<evidence type="ECO:0000313" key="7">
    <source>
        <dbReference type="Proteomes" id="UP000054558"/>
    </source>
</evidence>
<feature type="domain" description="UvrD-like helicase C-terminal" evidence="5">
    <location>
        <begin position="309"/>
        <end position="372"/>
    </location>
</feature>
<dbReference type="Pfam" id="PF13361">
    <property type="entry name" value="UvrD_C"/>
    <property type="match status" value="1"/>
</dbReference>
<dbReference type="GO" id="GO:0005524">
    <property type="term" value="F:ATP binding"/>
    <property type="evidence" value="ECO:0007669"/>
    <property type="project" value="UniProtKB-KW"/>
</dbReference>
<dbReference type="OrthoDB" id="549733at2759"/>
<proteinExistence type="predicted"/>
<name>A0A1Y1ILR6_KLENI</name>
<dbReference type="Pfam" id="PF13245">
    <property type="entry name" value="AAA_19"/>
    <property type="match status" value="1"/>
</dbReference>